<dbReference type="STRING" id="1338436.LK10_19075"/>
<keyword evidence="4 7" id="KW-1133">Transmembrane helix</keyword>
<proteinExistence type="predicted"/>
<feature type="transmembrane region" description="Helical" evidence="7">
    <location>
        <begin position="44"/>
        <end position="68"/>
    </location>
</feature>
<evidence type="ECO:0000313" key="9">
    <source>
        <dbReference type="Proteomes" id="UP000030982"/>
    </source>
</evidence>
<keyword evidence="5 7" id="KW-0472">Membrane</keyword>
<evidence type="ECO:0000256" key="6">
    <source>
        <dbReference type="SAM" id="MobiDB-lite"/>
    </source>
</evidence>
<comment type="subcellular location">
    <subcellularLocation>
        <location evidence="1">Cell membrane</location>
        <topology evidence="1">Multi-pass membrane protein</topology>
    </subcellularLocation>
</comment>
<comment type="caution">
    <text evidence="8">The sequence shown here is derived from an EMBL/GenBank/DDBJ whole genome shotgun (WGS) entry which is preliminary data.</text>
</comment>
<name>A0A0B2ABQ3_9MICC</name>
<accession>A0A0B2ABQ3</accession>
<feature type="transmembrane region" description="Helical" evidence="7">
    <location>
        <begin position="80"/>
        <end position="101"/>
    </location>
</feature>
<feature type="transmembrane region" description="Helical" evidence="7">
    <location>
        <begin position="285"/>
        <end position="306"/>
    </location>
</feature>
<reference evidence="8 9" key="1">
    <citation type="submission" date="2014-09" db="EMBL/GenBank/DDBJ databases">
        <title>Genome sequence of Sinomonas sp. MUSC 117.</title>
        <authorList>
            <person name="Lee L.-H."/>
        </authorList>
    </citation>
    <scope>NUCLEOTIDE SEQUENCE [LARGE SCALE GENOMIC DNA]</scope>
    <source>
        <strain evidence="8 9">MUSC 117</strain>
    </source>
</reference>
<evidence type="ECO:0000313" key="8">
    <source>
        <dbReference type="EMBL" id="KHL00639.1"/>
    </source>
</evidence>
<evidence type="ECO:0000256" key="1">
    <source>
        <dbReference type="ARBA" id="ARBA00004651"/>
    </source>
</evidence>
<keyword evidence="2" id="KW-1003">Cell membrane</keyword>
<dbReference type="InterPro" id="IPR050833">
    <property type="entry name" value="Poly_Biosynth_Transport"/>
</dbReference>
<evidence type="ECO:0000256" key="2">
    <source>
        <dbReference type="ARBA" id="ARBA00022475"/>
    </source>
</evidence>
<feature type="transmembrane region" description="Helical" evidence="7">
    <location>
        <begin position="346"/>
        <end position="368"/>
    </location>
</feature>
<organism evidence="8 9">
    <name type="scientific">Sinomonas humi</name>
    <dbReference type="NCBI Taxonomy" id="1338436"/>
    <lineage>
        <taxon>Bacteria</taxon>
        <taxon>Bacillati</taxon>
        <taxon>Actinomycetota</taxon>
        <taxon>Actinomycetes</taxon>
        <taxon>Micrococcales</taxon>
        <taxon>Micrococcaceae</taxon>
        <taxon>Sinomonas</taxon>
    </lineage>
</organism>
<keyword evidence="9" id="KW-1185">Reference proteome</keyword>
<dbReference type="EMBL" id="JTDL01000149">
    <property type="protein sequence ID" value="KHL00639.1"/>
    <property type="molecule type" value="Genomic_DNA"/>
</dbReference>
<keyword evidence="3 7" id="KW-0812">Transmembrane</keyword>
<evidence type="ECO:0008006" key="10">
    <source>
        <dbReference type="Google" id="ProtNLM"/>
    </source>
</evidence>
<feature type="transmembrane region" description="Helical" evidence="7">
    <location>
        <begin position="318"/>
        <end position="339"/>
    </location>
</feature>
<feature type="transmembrane region" description="Helical" evidence="7">
    <location>
        <begin position="374"/>
        <end position="391"/>
    </location>
</feature>
<feature type="transmembrane region" description="Helical" evidence="7">
    <location>
        <begin position="107"/>
        <end position="129"/>
    </location>
</feature>
<evidence type="ECO:0000256" key="7">
    <source>
        <dbReference type="SAM" id="Phobius"/>
    </source>
</evidence>
<protein>
    <recommendedName>
        <fullName evidence="10">Polysaccharide biosynthesis protein C-terminal domain-containing protein</fullName>
    </recommendedName>
</protein>
<sequence length="418" mass="43622">MVKRLVSFALTIGLSSLVGLVAVPIIIAGAGPELWGIQAALQTAATLFGVGVSFGWGTTGAAEIAGLPVDQRPQEYANSLVSRAYLMLAVYPVMFCVMGILNPHHLALVAVGAATFLMPFLGASWYFVGEARPARLFWLDGFPQTFGVAVSVVVMIMTHDLVAVLATQLLFNLGAVTIAARHIFRSSTASPHFDLSPRSAFGRLGHQRHAVATSATAALYVSLPLLIINAVAPASLSLYAMGDKLFRFALTAFGPFLQLVQGWLPEGGPENLRHRIRQAARMTPVIGFGGGVAIAALGPWAAAILSAHRIDFGPALSVPFGVVFAAVAVTQVIGLACLVQLRATRALAQSTLVGALCGIPLIALGAALSGAVGVAWALAISELAVLVYQYASLGRRMKESGPGRKATPPIDNEAAEGR</sequence>
<evidence type="ECO:0000256" key="5">
    <source>
        <dbReference type="ARBA" id="ARBA00023136"/>
    </source>
</evidence>
<dbReference type="Proteomes" id="UP000030982">
    <property type="component" value="Unassembled WGS sequence"/>
</dbReference>
<feature type="region of interest" description="Disordered" evidence="6">
    <location>
        <begin position="397"/>
        <end position="418"/>
    </location>
</feature>
<feature type="transmembrane region" description="Helical" evidence="7">
    <location>
        <begin position="136"/>
        <end position="157"/>
    </location>
</feature>
<dbReference type="AlphaFoldDB" id="A0A0B2ABQ3"/>
<gene>
    <name evidence="8" type="ORF">LK10_19075</name>
</gene>
<evidence type="ECO:0000256" key="3">
    <source>
        <dbReference type="ARBA" id="ARBA00022692"/>
    </source>
</evidence>
<dbReference type="PANTHER" id="PTHR30250">
    <property type="entry name" value="PST FAMILY PREDICTED COLANIC ACID TRANSPORTER"/>
    <property type="match status" value="1"/>
</dbReference>
<dbReference type="GO" id="GO:0005886">
    <property type="term" value="C:plasma membrane"/>
    <property type="evidence" value="ECO:0007669"/>
    <property type="project" value="UniProtKB-SubCell"/>
</dbReference>
<dbReference type="PANTHER" id="PTHR30250:SF11">
    <property type="entry name" value="O-ANTIGEN TRANSPORTER-RELATED"/>
    <property type="match status" value="1"/>
</dbReference>
<evidence type="ECO:0000256" key="4">
    <source>
        <dbReference type="ARBA" id="ARBA00022989"/>
    </source>
</evidence>
<feature type="transmembrane region" description="Helical" evidence="7">
    <location>
        <begin position="245"/>
        <end position="264"/>
    </location>
</feature>
<feature type="transmembrane region" description="Helical" evidence="7">
    <location>
        <begin position="217"/>
        <end position="239"/>
    </location>
</feature>
<feature type="transmembrane region" description="Helical" evidence="7">
    <location>
        <begin position="163"/>
        <end position="184"/>
    </location>
</feature>